<dbReference type="InterPro" id="IPR013216">
    <property type="entry name" value="Methyltransf_11"/>
</dbReference>
<dbReference type="Proteomes" id="UP000193431">
    <property type="component" value="Chromosome"/>
</dbReference>
<gene>
    <name evidence="2" type="ORF">BST97_06015</name>
</gene>
<dbReference type="CDD" id="cd02440">
    <property type="entry name" value="AdoMet_MTases"/>
    <property type="match status" value="1"/>
</dbReference>
<evidence type="ECO:0000259" key="1">
    <source>
        <dbReference type="Pfam" id="PF08241"/>
    </source>
</evidence>
<evidence type="ECO:0000313" key="3">
    <source>
        <dbReference type="Proteomes" id="UP000193431"/>
    </source>
</evidence>
<dbReference type="RefSeq" id="WP_085766381.1">
    <property type="nucleotide sequence ID" value="NZ_CP019344.1"/>
</dbReference>
<accession>A0A1W6MJ05</accession>
<dbReference type="EMBL" id="CP019344">
    <property type="protein sequence ID" value="ARN77581.1"/>
    <property type="molecule type" value="Genomic_DNA"/>
</dbReference>
<reference evidence="2 3" key="1">
    <citation type="submission" date="2016-11" db="EMBL/GenBank/DDBJ databases">
        <title>Trade-off between light-utilization and light-protection in marine flavobacteria.</title>
        <authorList>
            <person name="Kumagai Y."/>
        </authorList>
    </citation>
    <scope>NUCLEOTIDE SEQUENCE [LARGE SCALE GENOMIC DNA]</scope>
    <source>
        <strain evidence="2 3">JCM 13191</strain>
    </source>
</reference>
<proteinExistence type="predicted"/>
<dbReference type="PANTHER" id="PTHR43591:SF24">
    <property type="entry name" value="2-METHOXY-6-POLYPRENYL-1,4-BENZOQUINOL METHYLASE, MITOCHONDRIAL"/>
    <property type="match status" value="1"/>
</dbReference>
<sequence>MAKKKERTLEEIVALEAKIHNEGSLDRTRIRKLRRHAFYYSYQREKKIFDQLIKDTFHNKNILEIGSHSWISWIKDRAVPKKLTCINISEKELQTGKDYAPNVSYPVEFHLMDANNLTFPDETFDVVYGGAILHHLDIEMSVGHIHRVLKPGGKIIFLEPLNMNPLYKLWRKLNPKERTPDEHALVTKDFKFIRSKFTFDHYFFDFFSVFTGFASLKIYGDKNYDNWLNKLGHKLDVSISKIDFLHPLFARTIIYGEKK</sequence>
<dbReference type="SUPFAM" id="SSF53335">
    <property type="entry name" value="S-adenosyl-L-methionine-dependent methyltransferases"/>
    <property type="match status" value="1"/>
</dbReference>
<dbReference type="Gene3D" id="3.40.50.150">
    <property type="entry name" value="Vaccinia Virus protein VP39"/>
    <property type="match status" value="1"/>
</dbReference>
<dbReference type="AlphaFoldDB" id="A0A1W6MJ05"/>
<dbReference type="PANTHER" id="PTHR43591">
    <property type="entry name" value="METHYLTRANSFERASE"/>
    <property type="match status" value="1"/>
</dbReference>
<evidence type="ECO:0000313" key="2">
    <source>
        <dbReference type="EMBL" id="ARN77581.1"/>
    </source>
</evidence>
<dbReference type="OrthoDB" id="9805171at2"/>
<keyword evidence="3" id="KW-1185">Reference proteome</keyword>
<feature type="domain" description="Methyltransferase type 11" evidence="1">
    <location>
        <begin position="66"/>
        <end position="157"/>
    </location>
</feature>
<organism evidence="2 3">
    <name type="scientific">Nonlabens spongiae</name>
    <dbReference type="NCBI Taxonomy" id="331648"/>
    <lineage>
        <taxon>Bacteria</taxon>
        <taxon>Pseudomonadati</taxon>
        <taxon>Bacteroidota</taxon>
        <taxon>Flavobacteriia</taxon>
        <taxon>Flavobacteriales</taxon>
        <taxon>Flavobacteriaceae</taxon>
        <taxon>Nonlabens</taxon>
    </lineage>
</organism>
<dbReference type="InterPro" id="IPR029063">
    <property type="entry name" value="SAM-dependent_MTases_sf"/>
</dbReference>
<name>A0A1W6MJ05_9FLAO</name>
<dbReference type="STRING" id="331648.BST97_06015"/>
<dbReference type="GO" id="GO:0008757">
    <property type="term" value="F:S-adenosylmethionine-dependent methyltransferase activity"/>
    <property type="evidence" value="ECO:0007669"/>
    <property type="project" value="InterPro"/>
</dbReference>
<dbReference type="Pfam" id="PF08241">
    <property type="entry name" value="Methyltransf_11"/>
    <property type="match status" value="1"/>
</dbReference>
<protein>
    <recommendedName>
        <fullName evidence="1">Methyltransferase type 11 domain-containing protein</fullName>
    </recommendedName>
</protein>